<accession>M7SAQ0</accession>
<dbReference type="OMA" id="VGALEMM"/>
<dbReference type="Proteomes" id="UP000012174">
    <property type="component" value="Unassembled WGS sequence"/>
</dbReference>
<dbReference type="eggNOG" id="ENOG502SJG1">
    <property type="taxonomic scope" value="Eukaryota"/>
</dbReference>
<dbReference type="HOGENOM" id="CLU_797023_0_0_1"/>
<proteinExistence type="predicted"/>
<dbReference type="AlphaFoldDB" id="M7SAQ0"/>
<evidence type="ECO:0000259" key="1">
    <source>
        <dbReference type="Pfam" id="PF24476"/>
    </source>
</evidence>
<sequence length="348" mass="39358">MAELALAIVPLCATAIQGAAFIRKRLKILRHHDKEIKRLRKKFISQTDIFLDECQLLLQEILEPEVAAELIEDPSHPDWLSPRLDEKIKVYLGRKYDDFKATVEEIQGYIAALSNYLDTSGKGDTSKVDVKLKRPERVQEGIGIMLHKPKFESSIDGFKDANQELKRLRKTAAKIQRSQSKPSHPVEKSISISQQVRLALNLVQGVLKFHSTPWLRPYWRLQDLSYFEATEGLAASLSTLHIGTELSPRQQCDSLMTDATGDVLDAQLACGIRNLTMHSLGVALLQIGQWDPLKPDDIVEVRKVADIAERDSRLGPRYQKITQQCLDCDFGLGKDLTQMELQNAICKY</sequence>
<dbReference type="EMBL" id="KB707255">
    <property type="protein sequence ID" value="EMR63244.1"/>
    <property type="molecule type" value="Genomic_DNA"/>
</dbReference>
<dbReference type="Pfam" id="PF24476">
    <property type="entry name" value="DUF7580"/>
    <property type="match status" value="1"/>
</dbReference>
<gene>
    <name evidence="2" type="ORF">UCREL1_9814</name>
</gene>
<dbReference type="PANTHER" id="PTHR35186:SF4">
    <property type="entry name" value="PRION-INHIBITION AND PROPAGATION HELO DOMAIN-CONTAINING PROTEIN"/>
    <property type="match status" value="1"/>
</dbReference>
<reference evidence="3" key="1">
    <citation type="journal article" date="2013" name="Genome Announc.">
        <title>Draft genome sequence of the grapevine dieback fungus Eutypa lata UCR-EL1.</title>
        <authorList>
            <person name="Blanco-Ulate B."/>
            <person name="Rolshausen P.E."/>
            <person name="Cantu D."/>
        </authorList>
    </citation>
    <scope>NUCLEOTIDE SEQUENCE [LARGE SCALE GENOMIC DNA]</scope>
    <source>
        <strain evidence="3">UCR-EL1</strain>
    </source>
</reference>
<protein>
    <recommendedName>
        <fullName evidence="1">DUF7580 domain-containing protein</fullName>
    </recommendedName>
</protein>
<evidence type="ECO:0000313" key="2">
    <source>
        <dbReference type="EMBL" id="EMR63244.1"/>
    </source>
</evidence>
<organism evidence="2 3">
    <name type="scientific">Eutypa lata (strain UCR-EL1)</name>
    <name type="common">Grapevine dieback disease fungus</name>
    <name type="synonym">Eutypa armeniacae</name>
    <dbReference type="NCBI Taxonomy" id="1287681"/>
    <lineage>
        <taxon>Eukaryota</taxon>
        <taxon>Fungi</taxon>
        <taxon>Dikarya</taxon>
        <taxon>Ascomycota</taxon>
        <taxon>Pezizomycotina</taxon>
        <taxon>Sordariomycetes</taxon>
        <taxon>Xylariomycetidae</taxon>
        <taxon>Xylariales</taxon>
        <taxon>Diatrypaceae</taxon>
        <taxon>Eutypa</taxon>
    </lineage>
</organism>
<dbReference type="STRING" id="1287681.M7SAQ0"/>
<dbReference type="PANTHER" id="PTHR35186">
    <property type="entry name" value="ANK_REP_REGION DOMAIN-CONTAINING PROTEIN"/>
    <property type="match status" value="1"/>
</dbReference>
<name>M7SAQ0_EUTLA</name>
<dbReference type="OrthoDB" id="5331891at2759"/>
<dbReference type="KEGG" id="ela:UCREL1_9814"/>
<evidence type="ECO:0000313" key="3">
    <source>
        <dbReference type="Proteomes" id="UP000012174"/>
    </source>
</evidence>
<feature type="domain" description="DUF7580" evidence="1">
    <location>
        <begin position="176"/>
        <end position="338"/>
    </location>
</feature>
<dbReference type="InterPro" id="IPR056002">
    <property type="entry name" value="DUF7580"/>
</dbReference>
<keyword evidence="3" id="KW-1185">Reference proteome</keyword>